<dbReference type="AlphaFoldDB" id="A0A2M9G1S5"/>
<evidence type="ECO:0000313" key="4">
    <source>
        <dbReference type="Proteomes" id="UP000229498"/>
    </source>
</evidence>
<dbReference type="RefSeq" id="WP_109793697.1">
    <property type="nucleotide sequence ID" value="NZ_PHIG01000032.1"/>
</dbReference>
<proteinExistence type="predicted"/>
<evidence type="ECO:0000256" key="2">
    <source>
        <dbReference type="SAM" id="SignalP"/>
    </source>
</evidence>
<feature type="region of interest" description="Disordered" evidence="1">
    <location>
        <begin position="49"/>
        <end position="80"/>
    </location>
</feature>
<feature type="compositionally biased region" description="Polar residues" evidence="1">
    <location>
        <begin position="62"/>
        <end position="80"/>
    </location>
</feature>
<accession>A0A2M9G1S5</accession>
<feature type="chain" id="PRO_5014993588" description="Secreted protein" evidence="2">
    <location>
        <begin position="22"/>
        <end position="80"/>
    </location>
</feature>
<feature type="signal peptide" evidence="2">
    <location>
        <begin position="1"/>
        <end position="21"/>
    </location>
</feature>
<reference evidence="3 4" key="1">
    <citation type="submission" date="2017-11" db="EMBL/GenBank/DDBJ databases">
        <title>Draft genome sequence of Rhizobiales bacterium SY3-13.</title>
        <authorList>
            <person name="Sun C."/>
        </authorList>
    </citation>
    <scope>NUCLEOTIDE SEQUENCE [LARGE SCALE GENOMIC DNA]</scope>
    <source>
        <strain evidence="3 4">SY3-13</strain>
    </source>
</reference>
<keyword evidence="2" id="KW-0732">Signal</keyword>
<protein>
    <recommendedName>
        <fullName evidence="5">Secreted protein</fullName>
    </recommendedName>
</protein>
<evidence type="ECO:0000313" key="3">
    <source>
        <dbReference type="EMBL" id="PJK29672.1"/>
    </source>
</evidence>
<sequence>MRKTIVTTATALLMTAGAASAADDGGETEATADTGVSVQSYGISNEVVAGADTDAGKDGEAETTSGLDASGEASASSDTD</sequence>
<comment type="caution">
    <text evidence="3">The sequence shown here is derived from an EMBL/GenBank/DDBJ whole genome shotgun (WGS) entry which is preliminary data.</text>
</comment>
<name>A0A2M9G1S5_9PROT</name>
<dbReference type="EMBL" id="PHIG01000032">
    <property type="protein sequence ID" value="PJK29672.1"/>
    <property type="molecule type" value="Genomic_DNA"/>
</dbReference>
<dbReference type="Proteomes" id="UP000229498">
    <property type="component" value="Unassembled WGS sequence"/>
</dbReference>
<evidence type="ECO:0000256" key="1">
    <source>
        <dbReference type="SAM" id="MobiDB-lite"/>
    </source>
</evidence>
<evidence type="ECO:0008006" key="5">
    <source>
        <dbReference type="Google" id="ProtNLM"/>
    </source>
</evidence>
<organism evidence="3 4">
    <name type="scientific">Minwuia thermotolerans</name>
    <dbReference type="NCBI Taxonomy" id="2056226"/>
    <lineage>
        <taxon>Bacteria</taxon>
        <taxon>Pseudomonadati</taxon>
        <taxon>Pseudomonadota</taxon>
        <taxon>Alphaproteobacteria</taxon>
        <taxon>Minwuiales</taxon>
        <taxon>Minwuiaceae</taxon>
        <taxon>Minwuia</taxon>
    </lineage>
</organism>
<keyword evidence="4" id="KW-1185">Reference proteome</keyword>
<gene>
    <name evidence="3" type="ORF">CVT23_11550</name>
</gene>